<keyword evidence="2" id="KW-1185">Reference proteome</keyword>
<dbReference type="AlphaFoldDB" id="A0A286UM78"/>
<gene>
    <name evidence="1" type="ORF">PNOK_0318200</name>
</gene>
<proteinExistence type="predicted"/>
<comment type="caution">
    <text evidence="1">The sequence shown here is derived from an EMBL/GenBank/DDBJ whole genome shotgun (WGS) entry which is preliminary data.</text>
</comment>
<sequence length="220" mass="23930">MSRSLINYHQGDQLNSMQSSLFSNASEFIHPPGRPLFPLDTSEGYAHPNFATNNSEINFTPHASSSLLSFSYSYKGLINIKLFHPGDYSLLELRCAASFENIFSLACKGPLLRGIFYFNGRKMELGRDKELAPLTLNLSPIISEHQIEITCTCLASTIGKETEAQRCTSLMDITRNDGIPSPISPLKKLSTLGITQGVMGSLSSPKGICLGSVHSLGSSP</sequence>
<accession>A0A286UM78</accession>
<dbReference type="Proteomes" id="UP000217199">
    <property type="component" value="Unassembled WGS sequence"/>
</dbReference>
<organism evidence="1 2">
    <name type="scientific">Pyrrhoderma noxium</name>
    <dbReference type="NCBI Taxonomy" id="2282107"/>
    <lineage>
        <taxon>Eukaryota</taxon>
        <taxon>Fungi</taxon>
        <taxon>Dikarya</taxon>
        <taxon>Basidiomycota</taxon>
        <taxon>Agaricomycotina</taxon>
        <taxon>Agaricomycetes</taxon>
        <taxon>Hymenochaetales</taxon>
        <taxon>Hymenochaetaceae</taxon>
        <taxon>Pyrrhoderma</taxon>
    </lineage>
</organism>
<dbReference type="InParanoid" id="A0A286UM78"/>
<name>A0A286UM78_9AGAM</name>
<evidence type="ECO:0000313" key="1">
    <source>
        <dbReference type="EMBL" id="PAV20555.1"/>
    </source>
</evidence>
<reference evidence="1 2" key="1">
    <citation type="journal article" date="2017" name="Mol. Ecol.">
        <title>Comparative and population genomic landscape of Phellinus noxius: A hypervariable fungus causing root rot in trees.</title>
        <authorList>
            <person name="Chung C.L."/>
            <person name="Lee T.J."/>
            <person name="Akiba M."/>
            <person name="Lee H.H."/>
            <person name="Kuo T.H."/>
            <person name="Liu D."/>
            <person name="Ke H.M."/>
            <person name="Yokoi T."/>
            <person name="Roa M.B."/>
            <person name="Lu M.J."/>
            <person name="Chang Y.Y."/>
            <person name="Ann P.J."/>
            <person name="Tsai J.N."/>
            <person name="Chen C.Y."/>
            <person name="Tzean S.S."/>
            <person name="Ota Y."/>
            <person name="Hattori T."/>
            <person name="Sahashi N."/>
            <person name="Liou R.F."/>
            <person name="Kikuchi T."/>
            <person name="Tsai I.J."/>
        </authorList>
    </citation>
    <scope>NUCLEOTIDE SEQUENCE [LARGE SCALE GENOMIC DNA]</scope>
    <source>
        <strain evidence="1 2">FFPRI411160</strain>
    </source>
</reference>
<protein>
    <submittedName>
        <fullName evidence="1">Uncharacterized protein</fullName>
    </submittedName>
</protein>
<dbReference type="EMBL" id="NBII01000003">
    <property type="protein sequence ID" value="PAV20555.1"/>
    <property type="molecule type" value="Genomic_DNA"/>
</dbReference>
<evidence type="ECO:0000313" key="2">
    <source>
        <dbReference type="Proteomes" id="UP000217199"/>
    </source>
</evidence>